<dbReference type="GO" id="GO:0004034">
    <property type="term" value="F:aldose 1-epimerase activity"/>
    <property type="evidence" value="ECO:0007669"/>
    <property type="project" value="UniProtKB-EC"/>
</dbReference>
<evidence type="ECO:0000313" key="44">
    <source>
        <dbReference type="Proteomes" id="UP000533021"/>
    </source>
</evidence>
<dbReference type="GO" id="GO:0030246">
    <property type="term" value="F:carbohydrate binding"/>
    <property type="evidence" value="ECO:0007669"/>
    <property type="project" value="InterPro"/>
</dbReference>
<dbReference type="Proteomes" id="UP000843775">
    <property type="component" value="Unassembled WGS sequence"/>
</dbReference>
<dbReference type="EMBL" id="AABGHY010000007">
    <property type="protein sequence ID" value="EAH3294838.1"/>
    <property type="molecule type" value="Genomic_DNA"/>
</dbReference>
<dbReference type="Proteomes" id="UP000843503">
    <property type="component" value="Unassembled WGS sequence"/>
</dbReference>
<evidence type="ECO:0000313" key="28">
    <source>
        <dbReference type="EMBL" id="HAJ9594355.1"/>
    </source>
</evidence>
<evidence type="ECO:0000313" key="41">
    <source>
        <dbReference type="Proteomes" id="UP000527632"/>
    </source>
</evidence>
<evidence type="ECO:0000313" key="10">
    <source>
        <dbReference type="EMBL" id="EAC7481698.1"/>
    </source>
</evidence>
<dbReference type="PANTHER" id="PTHR10091">
    <property type="entry name" value="ALDOSE-1-EPIMERASE"/>
    <property type="match status" value="1"/>
</dbReference>
<evidence type="ECO:0000313" key="35">
    <source>
        <dbReference type="Proteomes" id="UP000393182"/>
    </source>
</evidence>
<dbReference type="EMBL" id="AABFVG010000007">
    <property type="protein sequence ID" value="EAH2282639.1"/>
    <property type="molecule type" value="Genomic_DNA"/>
</dbReference>
<evidence type="ECO:0000313" key="49">
    <source>
        <dbReference type="Proteomes" id="UP000843775"/>
    </source>
</evidence>
<dbReference type="Proteomes" id="UP000527632">
    <property type="component" value="Unassembled WGS sequence"/>
</dbReference>
<dbReference type="InterPro" id="IPR011013">
    <property type="entry name" value="Gal_mutarotase_sf_dom"/>
</dbReference>
<dbReference type="FunFam" id="2.70.98.10:FF:000041">
    <property type="entry name" value="Aldose 1-epimerase"/>
    <property type="match status" value="1"/>
</dbReference>
<dbReference type="GO" id="GO:0033499">
    <property type="term" value="P:galactose catabolic process via UDP-galactose, Leloir pathway"/>
    <property type="evidence" value="ECO:0007669"/>
    <property type="project" value="TreeGrafter"/>
</dbReference>
<dbReference type="PANTHER" id="PTHR10091:SF0">
    <property type="entry name" value="GALACTOSE MUTAROTASE"/>
    <property type="match status" value="1"/>
</dbReference>
<evidence type="ECO:0000313" key="37">
    <source>
        <dbReference type="Proteomes" id="UP000467536"/>
    </source>
</evidence>
<evidence type="ECO:0000313" key="21">
    <source>
        <dbReference type="EMBL" id="EAH2282639.1"/>
    </source>
</evidence>
<dbReference type="KEGG" id="lmv:Y193_03335"/>
<keyword evidence="3 5" id="KW-0413">Isomerase</keyword>
<evidence type="ECO:0000313" key="12">
    <source>
        <dbReference type="EMBL" id="EAE1339728.1"/>
    </source>
</evidence>
<dbReference type="EMBL" id="JACAVN010000006">
    <property type="protein sequence ID" value="NYA02273.1"/>
    <property type="molecule type" value="Genomic_DNA"/>
</dbReference>
<dbReference type="GO" id="GO:0006006">
    <property type="term" value="P:glucose metabolic process"/>
    <property type="evidence" value="ECO:0007669"/>
    <property type="project" value="TreeGrafter"/>
</dbReference>
<evidence type="ECO:0000313" key="32">
    <source>
        <dbReference type="Proteomes" id="UP000365297"/>
    </source>
</evidence>
<comment type="catalytic activity">
    <reaction evidence="5">
        <text>alpha-D-glucose = beta-D-glucose</text>
        <dbReference type="Rhea" id="RHEA:10264"/>
        <dbReference type="ChEBI" id="CHEBI:15903"/>
        <dbReference type="ChEBI" id="CHEBI:17925"/>
        <dbReference type="EC" id="5.1.3.3"/>
    </reaction>
</comment>
<dbReference type="CDD" id="cd09019">
    <property type="entry name" value="galactose_mutarotase_like"/>
    <property type="match status" value="1"/>
</dbReference>
<dbReference type="RefSeq" id="WP_003741152.1">
    <property type="nucleotide sequence ID" value="NC_021825.2"/>
</dbReference>
<evidence type="ECO:0000313" key="39">
    <source>
        <dbReference type="Proteomes" id="UP000489121"/>
    </source>
</evidence>
<evidence type="ECO:0000313" key="33">
    <source>
        <dbReference type="Proteomes" id="UP000368512"/>
    </source>
</evidence>
<evidence type="ECO:0000313" key="17">
    <source>
        <dbReference type="EMBL" id="EAG4462587.1"/>
    </source>
</evidence>
<evidence type="ECO:0000313" key="29">
    <source>
        <dbReference type="EMBL" id="NYA02273.1"/>
    </source>
</evidence>
<evidence type="ECO:0000313" key="38">
    <source>
        <dbReference type="Proteomes" id="UP000478682"/>
    </source>
</evidence>
<dbReference type="InterPro" id="IPR014718">
    <property type="entry name" value="GH-type_carb-bd"/>
</dbReference>
<evidence type="ECO:0000313" key="34">
    <source>
        <dbReference type="Proteomes" id="UP000379076"/>
    </source>
</evidence>
<dbReference type="EMBL" id="AALGDA010000014">
    <property type="protein sequence ID" value="ECY9782592.1"/>
    <property type="molecule type" value="Genomic_DNA"/>
</dbReference>
<dbReference type="EMBL" id="AAASLB010000006">
    <property type="protein sequence ID" value="EAE4942570.1"/>
    <property type="molecule type" value="Genomic_DNA"/>
</dbReference>
<dbReference type="GO" id="GO:0005737">
    <property type="term" value="C:cytoplasm"/>
    <property type="evidence" value="ECO:0007669"/>
    <property type="project" value="TreeGrafter"/>
</dbReference>
<evidence type="ECO:0000256" key="5">
    <source>
        <dbReference type="PIRNR" id="PIRNR005096"/>
    </source>
</evidence>
<dbReference type="Proteomes" id="UP000368512">
    <property type="component" value="Unassembled WGS sequence"/>
</dbReference>
<dbReference type="Proteomes" id="UP000522199">
    <property type="component" value="Unassembled WGS sequence"/>
</dbReference>
<dbReference type="Proteomes" id="UP000544530">
    <property type="component" value="Unassembled WGS sequence"/>
</dbReference>
<dbReference type="EMBL" id="AABBZO010000010">
    <property type="protein sequence ID" value="EAG4462587.1"/>
    <property type="molecule type" value="Genomic_DNA"/>
</dbReference>
<reference evidence="48 49" key="1">
    <citation type="journal article" date="2018" name="Genome Biol.">
        <title>SKESA: strategic k-mer extension for scrupulous assemblies.</title>
        <authorList>
            <person name="Souvorov A."/>
            <person name="Agarwala R."/>
            <person name="Lipman D.J."/>
        </authorList>
    </citation>
    <scope>NUCLEOTIDE SEQUENCE [LARGE SCALE GENOMIC DNA]</scope>
    <source>
        <strain evidence="26">09CEB371LM</strain>
        <strain evidence="28">2017-325981-023-01</strain>
        <strain evidence="27 49">DMG1500109</strain>
    </source>
</reference>
<keyword evidence="4 5" id="KW-0119">Carbohydrate metabolism</keyword>
<evidence type="ECO:0000313" key="46">
    <source>
        <dbReference type="Proteomes" id="UP000546397"/>
    </source>
</evidence>
<comment type="caution">
    <text evidence="14">The sequence shown here is derived from an EMBL/GenBank/DDBJ whole genome shotgun (WGS) entry which is preliminary data.</text>
</comment>
<evidence type="ECO:0000313" key="40">
    <source>
        <dbReference type="Proteomes" id="UP000522199"/>
    </source>
</evidence>
<dbReference type="EMBL" id="AAALRN010000007">
    <property type="protein sequence ID" value="EAD1186153.1"/>
    <property type="molecule type" value="Genomic_DNA"/>
</dbReference>
<evidence type="ECO:0000313" key="31">
    <source>
        <dbReference type="Proteomes" id="UP000358545"/>
    </source>
</evidence>
<evidence type="ECO:0000313" key="23">
    <source>
        <dbReference type="EMBL" id="EAH4242890.1"/>
    </source>
</evidence>
<dbReference type="EMBL" id="AABDGJ010000005">
    <property type="protein sequence ID" value="EAG6990664.1"/>
    <property type="molecule type" value="Genomic_DNA"/>
</dbReference>
<protein>
    <recommendedName>
        <fullName evidence="5">Aldose 1-epimerase</fullName>
        <ecNumber evidence="5">5.1.3.3</ecNumber>
    </recommendedName>
</protein>
<reference evidence="24 39" key="5">
    <citation type="submission" date="2019-09" db="EMBL/GenBank/DDBJ databases">
        <authorList>
            <consortium name="PulseNet: The National Subtyping Network for Foodborne Disease Surveillance"/>
            <person name="Tarr C.L."/>
            <person name="Trees E."/>
            <person name="Katz L.S."/>
            <person name="Carleton-Romer H.A."/>
            <person name="Stroika S."/>
            <person name="Kucerova Z."/>
            <person name="Roache K.F."/>
            <person name="Sabol A.L."/>
            <person name="Besser J."/>
            <person name="Gerner-Smidt P."/>
        </authorList>
    </citation>
    <scope>NUCLEOTIDE SEQUENCE [LARGE SCALE GENOMIC DNA]</scope>
    <source>
        <strain evidence="13 30">PNUSAL000134</strain>
        <strain evidence="15 31">PNUSAL002180</strain>
        <strain evidence="16 38">PNUSAL002298</strain>
        <strain evidence="24 39">PNUSAL005692</strain>
    </source>
</reference>
<evidence type="ECO:0000313" key="47">
    <source>
        <dbReference type="Proteomes" id="UP000548278"/>
    </source>
</evidence>
<dbReference type="Proteomes" id="UP000840039">
    <property type="component" value="Unassembled WGS sequence"/>
</dbReference>
<evidence type="ECO:0000313" key="11">
    <source>
        <dbReference type="EMBL" id="EAD1186153.1"/>
    </source>
</evidence>
<dbReference type="Proteomes" id="UP000478682">
    <property type="component" value="Unassembled WGS sequence"/>
</dbReference>
<reference evidence="40 47" key="4">
    <citation type="submission" date="2019-04" db="EMBL/GenBank/DDBJ databases">
        <authorList>
            <consortium name="GenomeTrakr network: Whole genome sequencing for foodborne pathogen traceback"/>
        </authorList>
    </citation>
    <scope>NUCLEOTIDE SEQUENCE [LARGE SCALE GENOMIC DNA]</scope>
    <source>
        <strain evidence="18 47">CFSAN004300</strain>
        <strain evidence="19 40">CFSAN072474</strain>
    </source>
</reference>
<dbReference type="Proteomes" id="UP000403352">
    <property type="component" value="Unassembled WGS sequence"/>
</dbReference>
<dbReference type="AlphaFoldDB" id="A0A0B8QWC9"/>
<evidence type="ECO:0000256" key="4">
    <source>
        <dbReference type="ARBA" id="ARBA00023277"/>
    </source>
</evidence>
<proteinExistence type="inferred from homology"/>
<comment type="similarity">
    <text evidence="2 5">Belongs to the aldose epimerase family.</text>
</comment>
<dbReference type="Proteomes" id="UP000548278">
    <property type="component" value="Unassembled WGS sequence"/>
</dbReference>
<evidence type="ECO:0000313" key="26">
    <source>
        <dbReference type="EMBL" id="HAA8053841.1"/>
    </source>
</evidence>
<evidence type="ECO:0000313" key="24">
    <source>
        <dbReference type="EMBL" id="ECY9782592.1"/>
    </source>
</evidence>
<dbReference type="InterPro" id="IPR008183">
    <property type="entry name" value="Aldose_1/G6P_1-epimerase"/>
</dbReference>
<dbReference type="Proteomes" id="UP000530452">
    <property type="component" value="Unassembled WGS sequence"/>
</dbReference>
<organism evidence="14 35">
    <name type="scientific">Listeria monocytogenes</name>
    <dbReference type="NCBI Taxonomy" id="1639"/>
    <lineage>
        <taxon>Bacteria</taxon>
        <taxon>Bacillati</taxon>
        <taxon>Bacillota</taxon>
        <taxon>Bacilli</taxon>
        <taxon>Bacillales</taxon>
        <taxon>Listeriaceae</taxon>
        <taxon>Listeria</taxon>
    </lineage>
</organism>
<dbReference type="Proteomes" id="UP000489121">
    <property type="component" value="Unassembled WGS sequence"/>
</dbReference>
<dbReference type="Pfam" id="PF01263">
    <property type="entry name" value="Aldose_epim"/>
    <property type="match status" value="1"/>
</dbReference>
<evidence type="ECO:0000313" key="9">
    <source>
        <dbReference type="EMBL" id="EAC5550835.1"/>
    </source>
</evidence>
<dbReference type="EMBL" id="AAAJWF010000009">
    <property type="protein sequence ID" value="EAC7481698.1"/>
    <property type="molecule type" value="Genomic_DNA"/>
</dbReference>
<feature type="active site" description="Proton acceptor" evidence="6">
    <location>
        <position position="317"/>
    </location>
</feature>
<dbReference type="Proteomes" id="UP000379076">
    <property type="component" value="Unassembled WGS sequence"/>
</dbReference>
<dbReference type="EMBL" id="AABAGT010000004">
    <property type="protein sequence ID" value="EAG0866380.1"/>
    <property type="molecule type" value="Genomic_DNA"/>
</dbReference>
<name>A0A0B8QWC9_LISMN</name>
<comment type="pathway">
    <text evidence="1 5">Carbohydrate metabolism; hexose metabolism.</text>
</comment>
<dbReference type="EMBL" id="AABGUK010000005">
    <property type="protein sequence ID" value="EAH4242890.1"/>
    <property type="molecule type" value="Genomic_DNA"/>
</dbReference>
<dbReference type="Proteomes" id="UP000528151">
    <property type="component" value="Unassembled WGS sequence"/>
</dbReference>
<dbReference type="Proteomes" id="UP000336166">
    <property type="component" value="Unassembled WGS sequence"/>
</dbReference>
<evidence type="ECO:0000313" key="13">
    <source>
        <dbReference type="EMBL" id="EAE2354465.1"/>
    </source>
</evidence>
<evidence type="ECO:0000313" key="20">
    <source>
        <dbReference type="EMBL" id="EAG9519995.1"/>
    </source>
</evidence>
<dbReference type="KEGG" id="lmok:CQ02_12570"/>
<dbReference type="EC" id="5.1.3.3" evidence="5"/>
<evidence type="ECO:0000313" key="14">
    <source>
        <dbReference type="EMBL" id="EAE4942570.1"/>
    </source>
</evidence>
<dbReference type="EMBL" id="DABJAN010000005">
    <property type="protein sequence ID" value="HAJ9594355.1"/>
    <property type="molecule type" value="Genomic_DNA"/>
</dbReference>
<evidence type="ECO:0000313" key="25">
    <source>
        <dbReference type="EMBL" id="EDO0986541.1"/>
    </source>
</evidence>
<evidence type="ECO:0000256" key="8">
    <source>
        <dbReference type="PIRSR" id="PIRSR005096-3"/>
    </source>
</evidence>
<evidence type="ECO:0000256" key="2">
    <source>
        <dbReference type="ARBA" id="ARBA00006206"/>
    </source>
</evidence>
<dbReference type="EMBL" id="DAAJZA010000004">
    <property type="protein sequence ID" value="HAC1754917.1"/>
    <property type="molecule type" value="Genomic_DNA"/>
</dbReference>
<evidence type="ECO:0000256" key="7">
    <source>
        <dbReference type="PIRSR" id="PIRSR005096-2"/>
    </source>
</evidence>
<evidence type="ECO:0000313" key="30">
    <source>
        <dbReference type="Proteomes" id="UP000336166"/>
    </source>
</evidence>
<dbReference type="InterPro" id="IPR047215">
    <property type="entry name" value="Galactose_mutarotase-like"/>
</dbReference>
<evidence type="ECO:0000313" key="18">
    <source>
        <dbReference type="EMBL" id="EAG6990664.1"/>
    </source>
</evidence>
<dbReference type="PIRSF" id="PIRSF005096">
    <property type="entry name" value="GALM"/>
    <property type="match status" value="1"/>
</dbReference>
<evidence type="ECO:0000256" key="1">
    <source>
        <dbReference type="ARBA" id="ARBA00005028"/>
    </source>
</evidence>
<dbReference type="Gene3D" id="2.70.98.10">
    <property type="match status" value="1"/>
</dbReference>
<dbReference type="Proteomes" id="UP000467536">
    <property type="component" value="Unassembled WGS sequence"/>
</dbReference>
<dbReference type="InterPro" id="IPR015443">
    <property type="entry name" value="Aldose_1-epimerase"/>
</dbReference>
<dbReference type="EMBL" id="AAAIXK010000005">
    <property type="protein sequence ID" value="EAC5550835.1"/>
    <property type="molecule type" value="Genomic_DNA"/>
</dbReference>
<evidence type="ECO:0000313" key="45">
    <source>
        <dbReference type="Proteomes" id="UP000544530"/>
    </source>
</evidence>
<dbReference type="EMBL" id="AABATR010000006">
    <property type="protein sequence ID" value="EAG1894281.1"/>
    <property type="molecule type" value="Genomic_DNA"/>
</dbReference>
<dbReference type="Proteomes" id="UP000358545">
    <property type="component" value="Unassembled WGS sequence"/>
</dbReference>
<dbReference type="EMBL" id="AAAQQZ010000006">
    <property type="protein sequence ID" value="EAE1339728.1"/>
    <property type="molecule type" value="Genomic_DNA"/>
</dbReference>
<reference evidence="26" key="6">
    <citation type="submission" date="2019-10" db="EMBL/GenBank/DDBJ databases">
        <authorList>
            <consortium name="NCBI Pathogen Detection Project"/>
        </authorList>
    </citation>
    <scope>NUCLEOTIDE SEQUENCE</scope>
    <source>
        <strain evidence="26">09CEB371LM</strain>
        <strain evidence="28">2017-325981-023-01</strain>
        <strain evidence="27">DMG1500109</strain>
    </source>
</reference>
<dbReference type="EMBL" id="AAAREG010000006">
    <property type="protein sequence ID" value="EAE2354465.1"/>
    <property type="molecule type" value="Genomic_DNA"/>
</dbReference>
<evidence type="ECO:0000313" key="36">
    <source>
        <dbReference type="Proteomes" id="UP000403352"/>
    </source>
</evidence>
<feature type="binding site" evidence="7">
    <location>
        <position position="255"/>
    </location>
    <ligand>
        <name>beta-D-galactose</name>
        <dbReference type="ChEBI" id="CHEBI:27667"/>
    </ligand>
</feature>
<evidence type="ECO:0000313" key="42">
    <source>
        <dbReference type="Proteomes" id="UP000528151"/>
    </source>
</evidence>
<dbReference type="UniPathway" id="UPA00242"/>
<evidence type="ECO:0000313" key="19">
    <source>
        <dbReference type="EMBL" id="EAG9388499.1"/>
    </source>
</evidence>
<dbReference type="NCBIfam" id="NF008277">
    <property type="entry name" value="PRK11055.1"/>
    <property type="match status" value="1"/>
</dbReference>
<evidence type="ECO:0000313" key="16">
    <source>
        <dbReference type="EMBL" id="EAG1894281.1"/>
    </source>
</evidence>
<dbReference type="Proteomes" id="UP000546397">
    <property type="component" value="Unassembled WGS sequence"/>
</dbReference>
<dbReference type="EMBL" id="DAAEEB010000009">
    <property type="protein sequence ID" value="HAA8053841.1"/>
    <property type="molecule type" value="Genomic_DNA"/>
</dbReference>
<dbReference type="Proteomes" id="UP000533021">
    <property type="component" value="Unassembled WGS sequence"/>
</dbReference>
<dbReference type="Proteomes" id="UP000365297">
    <property type="component" value="Unassembled WGS sequence"/>
</dbReference>
<dbReference type="EMBL" id="AABEKY010000009">
    <property type="protein sequence ID" value="EAG9388499.1"/>
    <property type="molecule type" value="Genomic_DNA"/>
</dbReference>
<feature type="binding site" evidence="8">
    <location>
        <begin position="182"/>
        <end position="184"/>
    </location>
    <ligand>
        <name>beta-D-galactose</name>
        <dbReference type="ChEBI" id="CHEBI:27667"/>
    </ligand>
</feature>
<reference evidence="29 45" key="7">
    <citation type="submission" date="2020-06" db="EMBL/GenBank/DDBJ databases">
        <title>Two Listeria outbreaks in Switzerland in 2018 and 2020.</title>
        <authorList>
            <person name="Stevens M.J.A."/>
            <person name="Bloemberg G."/>
            <person name="Nusch-Inderbinnen M."/>
            <person name="Stephan R."/>
        </authorList>
    </citation>
    <scope>NUCLEOTIDE SEQUENCE [LARGE SCALE GENOMIC DNA]</scope>
    <source>
        <strain evidence="29 45">N18-0707</strain>
    </source>
</reference>
<evidence type="ECO:0000313" key="48">
    <source>
        <dbReference type="Proteomes" id="UP000843503"/>
    </source>
</evidence>
<feature type="active site" description="Proton donor" evidence="6">
    <location>
        <position position="182"/>
    </location>
</feature>
<gene>
    <name evidence="15" type="ORF">A8L61_03690</name>
    <name evidence="18" type="ORF">AB917_08695</name>
    <name evidence="12" type="ORF">ART25_12485</name>
    <name evidence="9" type="ORF">ARY78_10380</name>
    <name evidence="16" type="ORF">BB997_11735</name>
    <name evidence="17" type="ORF">CA369_09845</name>
    <name evidence="19" type="ORF">CW845_13465</name>
    <name evidence="21" type="ORF">D4920_11205</name>
    <name evidence="20" type="ORF">D4B11_09435</name>
    <name evidence="22" type="ORF">D5N24_10560</name>
    <name evidence="10" type="ORF">DQ70_13490</name>
    <name evidence="14" type="ORF">E1W56_11045</name>
    <name evidence="23" type="ORF">E5F58_12925</name>
    <name evidence="24" type="ORF">F6515_06255</name>
    <name evidence="25" type="ORF">FV747_11125</name>
    <name evidence="26" type="ORF">GHH22_11905</name>
    <name evidence="27" type="ORF">GI949_08020</name>
    <name evidence="28" type="ORF">HQN34_002586</name>
    <name evidence="29" type="ORF">HZJ64_10535</name>
    <name evidence="11" type="ORF">QD52_13785</name>
    <name evidence="13" type="ORF">Y261_08920</name>
</gene>
<reference evidence="14 35" key="3">
    <citation type="submission" date="2019-03" db="EMBL/GenBank/DDBJ databases">
        <authorList>
            <person name="Ashton P.M."/>
            <person name="Dallman T."/>
            <person name="Nair S."/>
            <person name="De Pinna E."/>
            <person name="Peters T."/>
            <person name="Grant K."/>
        </authorList>
    </citation>
    <scope>NUCLEOTIDE SEQUENCE [LARGE SCALE GENOMIC DNA]</scope>
    <source>
        <strain evidence="21 44">282333</strain>
        <strain evidence="22 43">282352</strain>
        <strain evidence="20 46">289003</strain>
        <strain evidence="25 37">788324</strain>
        <strain evidence="14">RL15000286</strain>
    </source>
</reference>
<dbReference type="Proteomes" id="UP000393182">
    <property type="component" value="Unassembled WGS sequence"/>
</dbReference>
<reference evidence="32 33" key="2">
    <citation type="submission" date="2018-06" db="EMBL/GenBank/DDBJ databases">
        <authorList>
            <consortium name="GenomeTrakr: Next Generation Sequencing Network for Food Pathogen Tracability"/>
        </authorList>
    </citation>
    <scope>NUCLEOTIDE SEQUENCE [LARGE SCALE GENOMIC DNA]</scope>
    <source>
        <strain evidence="10 33">CFSAN008042</strain>
        <strain evidence="17 42">CFSAN063727</strain>
        <strain evidence="12 34">FDA00006494</strain>
        <strain evidence="9 32">FDA00007096</strain>
        <strain evidence="11 36">FDA00008584</strain>
        <strain evidence="23 41">LS1344</strain>
    </source>
</reference>
<dbReference type="SUPFAM" id="SSF74650">
    <property type="entry name" value="Galactose mutarotase-like"/>
    <property type="match status" value="1"/>
</dbReference>
<evidence type="ECO:0000256" key="3">
    <source>
        <dbReference type="ARBA" id="ARBA00023235"/>
    </source>
</evidence>
<evidence type="ECO:0000313" key="27">
    <source>
        <dbReference type="EMBL" id="HAC1754917.1"/>
    </source>
</evidence>
<evidence type="ECO:0000313" key="43">
    <source>
        <dbReference type="Proteomes" id="UP000530452"/>
    </source>
</evidence>
<dbReference type="EMBL" id="AABEMN010000012">
    <property type="protein sequence ID" value="EAG9519995.1"/>
    <property type="molecule type" value="Genomic_DNA"/>
</dbReference>
<dbReference type="EMBL" id="AANEHK010000010">
    <property type="protein sequence ID" value="EDO0986541.1"/>
    <property type="molecule type" value="Genomic_DNA"/>
</dbReference>
<evidence type="ECO:0000313" key="15">
    <source>
        <dbReference type="EMBL" id="EAG0866380.1"/>
    </source>
</evidence>
<accession>A0A0B8QWC9</accession>
<evidence type="ECO:0000256" key="6">
    <source>
        <dbReference type="PIRSR" id="PIRSR005096-1"/>
    </source>
</evidence>
<evidence type="ECO:0000313" key="22">
    <source>
        <dbReference type="EMBL" id="EAH3294838.1"/>
    </source>
</evidence>
<sequence>MIFIEVMKERFGEFEGETVWKWTMVNDHGMRMSVLNYGAIVTSLETKDKFGDFANISLGFTNLDDYLAHSPYFGATLGPVAGRITNGQFSLDGKQFQLIQNEGANHRHGGKFNFSKKLWDVSVEKSLDQIVMTFEYCWADGENGYPGNIDAKMTYTLNNKNEWLLDYEAKSDQPTIYNPSNHIYFNLSGEAGSTVLQHQLWVNSDSFLPIDEEFLPIGEKRLAENTIFDLRAGREVAEITQSQDQQVKLVGAGLDHAFILKHENSRPDAVLFDPKSGRRLEMETKADSVLIYTANSLDGSFEIGERTVPKYAGITMETQGLVDAINHDGFGDIVLRPEKPFTSRTAFRFTVES</sequence>